<evidence type="ECO:0000256" key="1">
    <source>
        <dbReference type="ARBA" id="ARBA00001946"/>
    </source>
</evidence>
<dbReference type="PANTHER" id="PTHR46193:SF18">
    <property type="entry name" value="HEXITOL PHOSPHATASE B"/>
    <property type="match status" value="1"/>
</dbReference>
<name>A0A2A5JRJ6_PSEO7</name>
<dbReference type="PANTHER" id="PTHR46193">
    <property type="entry name" value="6-PHOSPHOGLUCONATE PHOSPHATASE"/>
    <property type="match status" value="1"/>
</dbReference>
<keyword evidence="5" id="KW-0119">Carbohydrate metabolism</keyword>
<reference evidence="7" key="1">
    <citation type="journal article" date="2019" name="Genome Announc.">
        <title>Draft Genome Sequence of Pseudoalteromonas piscicida Strain 36Y ROTHPW, an Hypersaline Seawater Isolate from the South Coast of Sonora, Mexico.</title>
        <authorList>
            <person name="Sanchez-Diaz R."/>
            <person name="Molina-Garza Z.J."/>
            <person name="Cruz-Suarez L.E."/>
            <person name="Selvin J."/>
            <person name="Kiran G.S."/>
            <person name="Ibarra-Gamez J.C."/>
            <person name="Gomez-Gil B."/>
            <person name="Galaviz-Silva L."/>
        </authorList>
    </citation>
    <scope>NUCLEOTIDE SEQUENCE [LARGE SCALE GENOMIC DNA]</scope>
    <source>
        <strain evidence="7">36Y_RITHPW</strain>
    </source>
</reference>
<dbReference type="NCBIfam" id="TIGR01509">
    <property type="entry name" value="HAD-SF-IA-v3"/>
    <property type="match status" value="1"/>
</dbReference>
<comment type="caution">
    <text evidence="6">The sequence shown here is derived from an EMBL/GenBank/DDBJ whole genome shotgun (WGS) entry which is preliminary data.</text>
</comment>
<dbReference type="Proteomes" id="UP000228621">
    <property type="component" value="Unassembled WGS sequence"/>
</dbReference>
<dbReference type="InterPro" id="IPR051600">
    <property type="entry name" value="Beta-PGM-like"/>
</dbReference>
<dbReference type="SFLD" id="SFLDG01129">
    <property type="entry name" value="C1.5:_HAD__Beta-PGM__Phosphata"/>
    <property type="match status" value="1"/>
</dbReference>
<comment type="similarity">
    <text evidence="2">Belongs to the HAD-like hydrolase superfamily. CbbY/CbbZ/Gph/YieH family.</text>
</comment>
<dbReference type="SFLD" id="SFLDS00003">
    <property type="entry name" value="Haloacid_Dehalogenase"/>
    <property type="match status" value="1"/>
</dbReference>
<evidence type="ECO:0000256" key="3">
    <source>
        <dbReference type="ARBA" id="ARBA00022723"/>
    </source>
</evidence>
<evidence type="ECO:0000256" key="5">
    <source>
        <dbReference type="ARBA" id="ARBA00023277"/>
    </source>
</evidence>
<dbReference type="Gene3D" id="1.10.150.240">
    <property type="entry name" value="Putative phosphatase, domain 2"/>
    <property type="match status" value="1"/>
</dbReference>
<evidence type="ECO:0000313" key="6">
    <source>
        <dbReference type="EMBL" id="PCK32094.1"/>
    </source>
</evidence>
<dbReference type="InterPro" id="IPR023214">
    <property type="entry name" value="HAD_sf"/>
</dbReference>
<dbReference type="EMBL" id="NKHF01000040">
    <property type="protein sequence ID" value="PCK32094.1"/>
    <property type="molecule type" value="Genomic_DNA"/>
</dbReference>
<keyword evidence="3" id="KW-0479">Metal-binding</keyword>
<organism evidence="6 7">
    <name type="scientific">Pseudoalteromonas piscicida</name>
    <dbReference type="NCBI Taxonomy" id="43662"/>
    <lineage>
        <taxon>Bacteria</taxon>
        <taxon>Pseudomonadati</taxon>
        <taxon>Pseudomonadota</taxon>
        <taxon>Gammaproteobacteria</taxon>
        <taxon>Alteromonadales</taxon>
        <taxon>Pseudoalteromonadaceae</taxon>
        <taxon>Pseudoalteromonas</taxon>
    </lineage>
</organism>
<protein>
    <submittedName>
        <fullName evidence="6">Haloacid dehalogenase</fullName>
    </submittedName>
</protein>
<accession>A0A2A5JRJ6</accession>
<dbReference type="InterPro" id="IPR041492">
    <property type="entry name" value="HAD_2"/>
</dbReference>
<sequence length="217" mass="24036">MRFQAVLFDFDGTLVDSEALHYQSWMEVLAPFHIDYTEHEFCDEFSGVPTLEAARILKQRHQLTSSPSALCEQKNQIFVASAASVFPRLMHFASEVVEQTAKQCPIALVTGSSRAEAIPVLKHYKLYALFSVIVCKDDVTKPKPHPEPYLQALNALEVAPHNAVAIEDTFTGLTSAKAAGLTALAVPNTHSKKQDLNIADQTFTDLESTYTWLLGQN</sequence>
<evidence type="ECO:0000313" key="7">
    <source>
        <dbReference type="Proteomes" id="UP000228621"/>
    </source>
</evidence>
<dbReference type="GO" id="GO:0046872">
    <property type="term" value="F:metal ion binding"/>
    <property type="evidence" value="ECO:0007669"/>
    <property type="project" value="UniProtKB-KW"/>
</dbReference>
<dbReference type="SFLD" id="SFLDG01135">
    <property type="entry name" value="C1.5.6:_HAD__Beta-PGM__Phospha"/>
    <property type="match status" value="1"/>
</dbReference>
<dbReference type="InterPro" id="IPR006439">
    <property type="entry name" value="HAD-SF_hydro_IA"/>
</dbReference>
<dbReference type="Gene3D" id="3.40.50.1000">
    <property type="entry name" value="HAD superfamily/HAD-like"/>
    <property type="match status" value="1"/>
</dbReference>
<dbReference type="RefSeq" id="WP_099641734.1">
    <property type="nucleotide sequence ID" value="NZ_NKHF01000040.1"/>
</dbReference>
<comment type="cofactor">
    <cofactor evidence="1">
        <name>Mg(2+)</name>
        <dbReference type="ChEBI" id="CHEBI:18420"/>
    </cofactor>
</comment>
<dbReference type="GO" id="GO:0003824">
    <property type="term" value="F:catalytic activity"/>
    <property type="evidence" value="ECO:0007669"/>
    <property type="project" value="UniProtKB-ARBA"/>
</dbReference>
<gene>
    <name evidence="6" type="ORF">CEX98_08910</name>
</gene>
<dbReference type="InterPro" id="IPR036412">
    <property type="entry name" value="HAD-like_sf"/>
</dbReference>
<dbReference type="AlphaFoldDB" id="A0A2A5JRJ6"/>
<proteinExistence type="inferred from homology"/>
<evidence type="ECO:0000256" key="4">
    <source>
        <dbReference type="ARBA" id="ARBA00022842"/>
    </source>
</evidence>
<evidence type="ECO:0000256" key="2">
    <source>
        <dbReference type="ARBA" id="ARBA00006171"/>
    </source>
</evidence>
<dbReference type="SUPFAM" id="SSF56784">
    <property type="entry name" value="HAD-like"/>
    <property type="match status" value="1"/>
</dbReference>
<keyword evidence="7" id="KW-1185">Reference proteome</keyword>
<dbReference type="OrthoDB" id="9782449at2"/>
<keyword evidence="4" id="KW-0460">Magnesium</keyword>
<dbReference type="InterPro" id="IPR023198">
    <property type="entry name" value="PGP-like_dom2"/>
</dbReference>
<dbReference type="Pfam" id="PF13419">
    <property type="entry name" value="HAD_2"/>
    <property type="match status" value="1"/>
</dbReference>
<dbReference type="PRINTS" id="PR00413">
    <property type="entry name" value="HADHALOGNASE"/>
</dbReference>